<dbReference type="AlphaFoldDB" id="A0A0G0YU70"/>
<organism evidence="1 2">
    <name type="scientific">Candidatus Magasanikbacteria bacterium GW2011_GWA2_41_55</name>
    <dbReference type="NCBI Taxonomy" id="1619038"/>
    <lineage>
        <taxon>Bacteria</taxon>
        <taxon>Candidatus Magasanikiibacteriota</taxon>
    </lineage>
</organism>
<dbReference type="EMBL" id="LCBP01000010">
    <property type="protein sequence ID" value="KKS13226.1"/>
    <property type="molecule type" value="Genomic_DNA"/>
</dbReference>
<evidence type="ECO:0008006" key="3">
    <source>
        <dbReference type="Google" id="ProtNLM"/>
    </source>
</evidence>
<dbReference type="Proteomes" id="UP000034299">
    <property type="component" value="Unassembled WGS sequence"/>
</dbReference>
<evidence type="ECO:0000313" key="2">
    <source>
        <dbReference type="Proteomes" id="UP000034299"/>
    </source>
</evidence>
<sequence length="53" mass="5914">IAKAEKIASKSGADTIAVISGIGVRGYYKKLGYKIRETYMVKKLPRQNRRGKT</sequence>
<name>A0A0G0YU70_9BACT</name>
<reference evidence="1 2" key="1">
    <citation type="journal article" date="2015" name="Nature">
        <title>rRNA introns, odd ribosomes, and small enigmatic genomes across a large radiation of phyla.</title>
        <authorList>
            <person name="Brown C.T."/>
            <person name="Hug L.A."/>
            <person name="Thomas B.C."/>
            <person name="Sharon I."/>
            <person name="Castelle C.J."/>
            <person name="Singh A."/>
            <person name="Wilkins M.J."/>
            <person name="Williams K.H."/>
            <person name="Banfield J.F."/>
        </authorList>
    </citation>
    <scope>NUCLEOTIDE SEQUENCE [LARGE SCALE GENOMIC DNA]</scope>
</reference>
<protein>
    <recommendedName>
        <fullName evidence="3">N-acetyltransferase domain-containing protein</fullName>
    </recommendedName>
</protein>
<accession>A0A0G0YU70</accession>
<comment type="caution">
    <text evidence="1">The sequence shown here is derived from an EMBL/GenBank/DDBJ whole genome shotgun (WGS) entry which is preliminary data.</text>
</comment>
<feature type="non-terminal residue" evidence="1">
    <location>
        <position position="1"/>
    </location>
</feature>
<proteinExistence type="predicted"/>
<gene>
    <name evidence="1" type="ORF">UU69_C0010G0001</name>
</gene>
<evidence type="ECO:0000313" key="1">
    <source>
        <dbReference type="EMBL" id="KKS13226.1"/>
    </source>
</evidence>